<evidence type="ECO:0000256" key="2">
    <source>
        <dbReference type="SAM" id="Phobius"/>
    </source>
</evidence>
<keyword evidence="2" id="KW-0812">Transmembrane</keyword>
<name>A0ABW6GJI0_9ACTN</name>
<dbReference type="Proteomes" id="UP001599542">
    <property type="component" value="Unassembled WGS sequence"/>
</dbReference>
<feature type="transmembrane region" description="Helical" evidence="2">
    <location>
        <begin position="47"/>
        <end position="68"/>
    </location>
</feature>
<protein>
    <recommendedName>
        <fullName evidence="5">ABC transporter permease</fullName>
    </recommendedName>
</protein>
<feature type="region of interest" description="Disordered" evidence="1">
    <location>
        <begin position="1"/>
        <end position="23"/>
    </location>
</feature>
<proteinExistence type="predicted"/>
<evidence type="ECO:0000256" key="1">
    <source>
        <dbReference type="SAM" id="MobiDB-lite"/>
    </source>
</evidence>
<sequence>MTPEETTGPGTGAGPGRCSGARPAPLRAAELTAADRRHDRRLLWGELAVLLLIALLLVGLTAVGGLPWPF</sequence>
<reference evidence="3 4" key="1">
    <citation type="submission" date="2024-09" db="EMBL/GenBank/DDBJ databases">
        <title>The Natural Products Discovery Center: Release of the First 8490 Sequenced Strains for Exploring Actinobacteria Biosynthetic Diversity.</title>
        <authorList>
            <person name="Kalkreuter E."/>
            <person name="Kautsar S.A."/>
            <person name="Yang D."/>
            <person name="Bader C.D."/>
            <person name="Teijaro C.N."/>
            <person name="Fluegel L."/>
            <person name="Davis C.M."/>
            <person name="Simpson J.R."/>
            <person name="Lauterbach L."/>
            <person name="Steele A.D."/>
            <person name="Gui C."/>
            <person name="Meng S."/>
            <person name="Li G."/>
            <person name="Viehrig K."/>
            <person name="Ye F."/>
            <person name="Su P."/>
            <person name="Kiefer A.F."/>
            <person name="Nichols A."/>
            <person name="Cepeda A.J."/>
            <person name="Yan W."/>
            <person name="Fan B."/>
            <person name="Jiang Y."/>
            <person name="Adhikari A."/>
            <person name="Zheng C.-J."/>
            <person name="Schuster L."/>
            <person name="Cowan T.M."/>
            <person name="Smanski M.J."/>
            <person name="Chevrette M.G."/>
            <person name="De Carvalho L.P.S."/>
            <person name="Shen B."/>
        </authorList>
    </citation>
    <scope>NUCLEOTIDE SEQUENCE [LARGE SCALE GENOMIC DNA]</scope>
    <source>
        <strain evidence="3 4">NPDC058753</strain>
    </source>
</reference>
<evidence type="ECO:0008006" key="5">
    <source>
        <dbReference type="Google" id="ProtNLM"/>
    </source>
</evidence>
<keyword evidence="2" id="KW-0472">Membrane</keyword>
<evidence type="ECO:0000313" key="3">
    <source>
        <dbReference type="EMBL" id="MFE1352880.1"/>
    </source>
</evidence>
<keyword evidence="4" id="KW-1185">Reference proteome</keyword>
<evidence type="ECO:0000313" key="4">
    <source>
        <dbReference type="Proteomes" id="UP001599542"/>
    </source>
</evidence>
<gene>
    <name evidence="3" type="ORF">ACFW6T_12910</name>
</gene>
<keyword evidence="2" id="KW-1133">Transmembrane helix</keyword>
<organism evidence="3 4">
    <name type="scientific">Kitasatospora phosalacinea</name>
    <dbReference type="NCBI Taxonomy" id="2065"/>
    <lineage>
        <taxon>Bacteria</taxon>
        <taxon>Bacillati</taxon>
        <taxon>Actinomycetota</taxon>
        <taxon>Actinomycetes</taxon>
        <taxon>Kitasatosporales</taxon>
        <taxon>Streptomycetaceae</taxon>
        <taxon>Kitasatospora</taxon>
    </lineage>
</organism>
<dbReference type="RefSeq" id="WP_380323272.1">
    <property type="nucleotide sequence ID" value="NZ_JBHYPW010000020.1"/>
</dbReference>
<comment type="caution">
    <text evidence="3">The sequence shown here is derived from an EMBL/GenBank/DDBJ whole genome shotgun (WGS) entry which is preliminary data.</text>
</comment>
<accession>A0ABW6GJI0</accession>
<dbReference type="EMBL" id="JBHYPX010000021">
    <property type="protein sequence ID" value="MFE1352880.1"/>
    <property type="molecule type" value="Genomic_DNA"/>
</dbReference>